<evidence type="ECO:0000313" key="8">
    <source>
        <dbReference type="Proteomes" id="UP000887563"/>
    </source>
</evidence>
<dbReference type="Pfam" id="PF12931">
    <property type="entry name" value="TPR_Sec16"/>
    <property type="match status" value="1"/>
</dbReference>
<evidence type="ECO:0000256" key="2">
    <source>
        <dbReference type="ARBA" id="ARBA00005927"/>
    </source>
</evidence>
<dbReference type="InterPro" id="IPR024298">
    <property type="entry name" value="Sec16_Sec23-bd"/>
</dbReference>
<keyword evidence="3" id="KW-0813">Transport</keyword>
<accession>A0A914KJ33</accession>
<dbReference type="PANTHER" id="PTHR13402">
    <property type="entry name" value="RGPR-RELATED"/>
    <property type="match status" value="1"/>
</dbReference>
<feature type="compositionally biased region" description="Polar residues" evidence="6">
    <location>
        <begin position="853"/>
        <end position="862"/>
    </location>
</feature>
<feature type="compositionally biased region" description="Basic and acidic residues" evidence="6">
    <location>
        <begin position="653"/>
        <end position="662"/>
    </location>
</feature>
<evidence type="ECO:0000259" key="7">
    <source>
        <dbReference type="Pfam" id="PF12931"/>
    </source>
</evidence>
<dbReference type="GO" id="GO:0007030">
    <property type="term" value="P:Golgi organization"/>
    <property type="evidence" value="ECO:0007669"/>
    <property type="project" value="TreeGrafter"/>
</dbReference>
<comment type="similarity">
    <text evidence="2">Belongs to the SEC16 family.</text>
</comment>
<feature type="region of interest" description="Disordered" evidence="6">
    <location>
        <begin position="1"/>
        <end position="20"/>
    </location>
</feature>
<evidence type="ECO:0000256" key="1">
    <source>
        <dbReference type="ARBA" id="ARBA00004240"/>
    </source>
</evidence>
<dbReference type="WBParaSite" id="Minc3s00022g01392">
    <property type="protein sequence ID" value="Minc3s00022g01392"/>
    <property type="gene ID" value="Minc3s00022g01392"/>
</dbReference>
<dbReference type="Proteomes" id="UP000887563">
    <property type="component" value="Unplaced"/>
</dbReference>
<feature type="region of interest" description="Disordered" evidence="6">
    <location>
        <begin position="653"/>
        <end position="729"/>
    </location>
</feature>
<dbReference type="Gene3D" id="1.25.40.1030">
    <property type="match status" value="1"/>
</dbReference>
<organism evidence="8 9">
    <name type="scientific">Meloidogyne incognita</name>
    <name type="common">Southern root-knot nematode worm</name>
    <name type="synonym">Oxyuris incognita</name>
    <dbReference type="NCBI Taxonomy" id="6306"/>
    <lineage>
        <taxon>Eukaryota</taxon>
        <taxon>Metazoa</taxon>
        <taxon>Ecdysozoa</taxon>
        <taxon>Nematoda</taxon>
        <taxon>Chromadorea</taxon>
        <taxon>Rhabditida</taxon>
        <taxon>Tylenchina</taxon>
        <taxon>Tylenchomorpha</taxon>
        <taxon>Tylenchoidea</taxon>
        <taxon>Meloidogynidae</taxon>
        <taxon>Meloidogyninae</taxon>
        <taxon>Meloidogyne</taxon>
        <taxon>Meloidogyne incognita group</taxon>
    </lineage>
</organism>
<feature type="region of interest" description="Disordered" evidence="6">
    <location>
        <begin position="752"/>
        <end position="902"/>
    </location>
</feature>
<protein>
    <submittedName>
        <fullName evidence="9">Ancestral coatomer element 1 Sec16/Sec31 domain-containing protein</fullName>
    </submittedName>
</protein>
<dbReference type="GO" id="GO:0070973">
    <property type="term" value="P:protein localization to endoplasmic reticulum exit site"/>
    <property type="evidence" value="ECO:0007669"/>
    <property type="project" value="TreeGrafter"/>
</dbReference>
<dbReference type="GO" id="GO:0016192">
    <property type="term" value="P:vesicle-mediated transport"/>
    <property type="evidence" value="ECO:0007669"/>
    <property type="project" value="UniProtKB-KW"/>
</dbReference>
<dbReference type="PANTHER" id="PTHR13402:SF6">
    <property type="entry name" value="SECRETORY 16, ISOFORM I"/>
    <property type="match status" value="1"/>
</dbReference>
<evidence type="ECO:0000256" key="4">
    <source>
        <dbReference type="ARBA" id="ARBA00022824"/>
    </source>
</evidence>
<feature type="compositionally biased region" description="Acidic residues" evidence="6">
    <location>
        <begin position="45"/>
        <end position="61"/>
    </location>
</feature>
<keyword evidence="5" id="KW-0931">ER-Golgi transport</keyword>
<proteinExistence type="inferred from homology"/>
<dbReference type="GO" id="GO:0070971">
    <property type="term" value="C:endoplasmic reticulum exit site"/>
    <property type="evidence" value="ECO:0007669"/>
    <property type="project" value="TreeGrafter"/>
</dbReference>
<feature type="region of interest" description="Disordered" evidence="6">
    <location>
        <begin position="43"/>
        <end position="96"/>
    </location>
</feature>
<comment type="subcellular location">
    <subcellularLocation>
        <location evidence="1">Endoplasmic reticulum</location>
    </subcellularLocation>
</comment>
<feature type="compositionally biased region" description="Polar residues" evidence="6">
    <location>
        <begin position="964"/>
        <end position="980"/>
    </location>
</feature>
<evidence type="ECO:0000313" key="9">
    <source>
        <dbReference type="WBParaSite" id="Minc3s00022g01392"/>
    </source>
</evidence>
<evidence type="ECO:0000256" key="6">
    <source>
        <dbReference type="SAM" id="MobiDB-lite"/>
    </source>
</evidence>
<evidence type="ECO:0000256" key="5">
    <source>
        <dbReference type="ARBA" id="ARBA00022892"/>
    </source>
</evidence>
<feature type="compositionally biased region" description="Low complexity" evidence="6">
    <location>
        <begin position="769"/>
        <end position="778"/>
    </location>
</feature>
<reference evidence="9" key="1">
    <citation type="submission" date="2022-11" db="UniProtKB">
        <authorList>
            <consortium name="WormBaseParasite"/>
        </authorList>
    </citation>
    <scope>IDENTIFICATION</scope>
</reference>
<feature type="region of interest" description="Disordered" evidence="6">
    <location>
        <begin position="957"/>
        <end position="980"/>
    </location>
</feature>
<keyword evidence="8" id="KW-1185">Reference proteome</keyword>
<keyword evidence="4" id="KW-0256">Endoplasmic reticulum</keyword>
<feature type="compositionally biased region" description="Polar residues" evidence="6">
    <location>
        <begin position="718"/>
        <end position="728"/>
    </location>
</feature>
<feature type="compositionally biased region" description="Low complexity" evidence="6">
    <location>
        <begin position="884"/>
        <end position="893"/>
    </location>
</feature>
<feature type="domain" description="Sec16 Sec23-binding" evidence="7">
    <location>
        <begin position="417"/>
        <end position="642"/>
    </location>
</feature>
<dbReference type="GO" id="GO:0012507">
    <property type="term" value="C:ER to Golgi transport vesicle membrane"/>
    <property type="evidence" value="ECO:0007669"/>
    <property type="project" value="TreeGrafter"/>
</dbReference>
<evidence type="ECO:0000256" key="3">
    <source>
        <dbReference type="ARBA" id="ARBA00022448"/>
    </source>
</evidence>
<dbReference type="AlphaFoldDB" id="A0A914KJ33"/>
<feature type="compositionally biased region" description="Polar residues" evidence="6">
    <location>
        <begin position="676"/>
        <end position="696"/>
    </location>
</feature>
<name>A0A914KJ33_MELIC</name>
<sequence>MQKHSKIPKMASSSRRSDYGEEFIEQLRRDRFKKSYILVNGVNSSEEEDEELDFDEEDDEMASYAMGGPLQQQQQFQQPPRPSSTHSSRRPPSVAASLSQRTGGAFGFDAKDLYFFGVLTEIADKFTPDRAARFIAKSSPPYEFRTLSSIERVAYLFYYSLYERYLNVPKFHNVFNREFFKYTSAGDSERGAFLKICRHTLQEYKRRMLERNKLAYKLAQKHLFSDERATSGSRASDRPSFADGDSENSLQSLANELMFYRAPHAPIHFAAKGRLVFVNPEIGISIVCIENTKKFYKDSEGRRFVETFENFKGPLLIDYTPPQTPLLFIQRQIERIYSSDVYRANPKSGDANDCVLIWALLEMLVRQQGKVTGPDLARLLCSSDRYTPFSNQSFLRTESQTSIKSSVSVDPQAMERITRYLLGGHIEEAIESAIGDGLFFDALMIAHRLFRHDKLRQETIEAKLMAYRSPNHPITTLINVASDSPVPLLNNPTTDDTNGWRAHIAIVLANLQTQNAMNAVYQLGLSLAQKEFNAAADFCFLSVNLLTGYNCFQPPNDSELDDHPKYRKHISLLNASIPDDSLNSCITRFGWSVFDYQATEIYEYALRLGNGNATTALSQSDDFIQTKRQYVQLLGELGGFDHSIELYNLNEGKEQSGREHPHNPNKAWAPPKLPHPSSQSIGETFAASETISSSPPNYFPNVKKEEKKKKEKQQQKQIITASSPTQVKSFVHRPQESFVNNEELCTGIASFPSQDFVANPPEFPPIPPYQHQKQPQQPLTEEPPILKVVNSLPPNSERSNRSNSEDSGGAGESFEENVRRPSGVDSSFLPQHEFPLPPFNNNRRRNSSTSSNVLPSQPTKILQQHPPLPQKTKDEKNIKGGIGENENIGNSTSTGGGSSGGGGFLSGKIGGLFSKITQLQGHNTMKLPDDKNPEIVWDPQQNKYVDKSGQAIEEIAPPPPPIISTSTTNLQQERTTPTSSTPIFDDEQQQQQMFSFSSSFQHPQQFPPMPNIEPIQQQQSNVAATTSSKPTSTATSSRPFQGCFVCFATKEDAASGLHQSGFVLKPVEADVELPSPTSKAQFPFGMLRASFRRVAWVLVAWRNVPANMLGECSSKCFGICRSSSGICLESVFVGVLTDGVWNSPGICLEFFLLFGVARSGWHFYGTCCFYGTLITAHQLYVPCL</sequence>
<feature type="compositionally biased region" description="Low complexity" evidence="6">
    <location>
        <begin position="71"/>
        <end position="93"/>
    </location>
</feature>